<evidence type="ECO:0000313" key="2">
    <source>
        <dbReference type="Proteomes" id="UP000799118"/>
    </source>
</evidence>
<sequence>MGGRSEDEDLPFASVVRQMPSLENLAITNFNHPGKQYTRLELGWENLTQLTLLTPLHTRRSNISQFSPGEILTILGRTCCLQSVTLIIDISNWDHASTSDTAVVNLPAMHEMHITFINRRFQDYSLLKTFFLNFFHSILCPSLKTLSASWQGTALIEIPFSALVSLQDVEALSLNMPLTPRALLNCLSLVPNLRSLEIVSRPLAIDDGNGSQGIPPLISHTVEDTVLESLASNLSGEGNHTPLQCPNLKHIKITFKDSLPSSITLNALLAFLESHVQAQTSLESCNIFFPKPPAEPTEEEAARLQALVDSGLKLQIQYQKQRQIFYQNDSPLIGVLVQRTGVLPQWQDFLIGEPARLSGFQALFETGTII</sequence>
<organism evidence="1 2">
    <name type="scientific">Gymnopus androsaceus JB14</name>
    <dbReference type="NCBI Taxonomy" id="1447944"/>
    <lineage>
        <taxon>Eukaryota</taxon>
        <taxon>Fungi</taxon>
        <taxon>Dikarya</taxon>
        <taxon>Basidiomycota</taxon>
        <taxon>Agaricomycotina</taxon>
        <taxon>Agaricomycetes</taxon>
        <taxon>Agaricomycetidae</taxon>
        <taxon>Agaricales</taxon>
        <taxon>Marasmiineae</taxon>
        <taxon>Omphalotaceae</taxon>
        <taxon>Gymnopus</taxon>
    </lineage>
</organism>
<protein>
    <recommendedName>
        <fullName evidence="3">F-box domain-containing protein</fullName>
    </recommendedName>
</protein>
<dbReference type="AlphaFoldDB" id="A0A6A4HL33"/>
<gene>
    <name evidence="1" type="ORF">BT96DRAFT_995676</name>
</gene>
<dbReference type="Gene3D" id="3.80.10.10">
    <property type="entry name" value="Ribonuclease Inhibitor"/>
    <property type="match status" value="1"/>
</dbReference>
<dbReference type="InterPro" id="IPR032675">
    <property type="entry name" value="LRR_dom_sf"/>
</dbReference>
<accession>A0A6A4HL33</accession>
<keyword evidence="2" id="KW-1185">Reference proteome</keyword>
<evidence type="ECO:0000313" key="1">
    <source>
        <dbReference type="EMBL" id="KAE9397575.1"/>
    </source>
</evidence>
<dbReference type="EMBL" id="ML769495">
    <property type="protein sequence ID" value="KAE9397575.1"/>
    <property type="molecule type" value="Genomic_DNA"/>
</dbReference>
<dbReference type="Proteomes" id="UP000799118">
    <property type="component" value="Unassembled WGS sequence"/>
</dbReference>
<proteinExistence type="predicted"/>
<reference evidence="1" key="1">
    <citation type="journal article" date="2019" name="Environ. Microbiol.">
        <title>Fungal ecological strategies reflected in gene transcription - a case study of two litter decomposers.</title>
        <authorList>
            <person name="Barbi F."/>
            <person name="Kohler A."/>
            <person name="Barry K."/>
            <person name="Baskaran P."/>
            <person name="Daum C."/>
            <person name="Fauchery L."/>
            <person name="Ihrmark K."/>
            <person name="Kuo A."/>
            <person name="LaButti K."/>
            <person name="Lipzen A."/>
            <person name="Morin E."/>
            <person name="Grigoriev I.V."/>
            <person name="Henrissat B."/>
            <person name="Lindahl B."/>
            <person name="Martin F."/>
        </authorList>
    </citation>
    <scope>NUCLEOTIDE SEQUENCE</scope>
    <source>
        <strain evidence="1">JB14</strain>
    </source>
</reference>
<name>A0A6A4HL33_9AGAR</name>
<dbReference type="OrthoDB" id="3127085at2759"/>
<dbReference type="SUPFAM" id="SSF52047">
    <property type="entry name" value="RNI-like"/>
    <property type="match status" value="1"/>
</dbReference>
<evidence type="ECO:0008006" key="3">
    <source>
        <dbReference type="Google" id="ProtNLM"/>
    </source>
</evidence>